<dbReference type="SUPFAM" id="SSF143503">
    <property type="entry name" value="PUG domain-like"/>
    <property type="match status" value="2"/>
</dbReference>
<feature type="domain" description="PUB" evidence="2">
    <location>
        <begin position="226"/>
        <end position="298"/>
    </location>
</feature>
<gene>
    <name evidence="4" type="ORF">Tco025E_05669</name>
</gene>
<dbReference type="RefSeq" id="XP_029227419.1">
    <property type="nucleotide sequence ID" value="XM_029372562.1"/>
</dbReference>
<evidence type="ECO:0008006" key="6">
    <source>
        <dbReference type="Google" id="ProtNLM"/>
    </source>
</evidence>
<dbReference type="PANTHER" id="PTHR23153:SF38">
    <property type="entry name" value="UBX DOMAIN-CONTAINING PROTEIN 6"/>
    <property type="match status" value="1"/>
</dbReference>
<dbReference type="Pfam" id="PF09409">
    <property type="entry name" value="PUB"/>
    <property type="match status" value="2"/>
</dbReference>
<organism evidence="4 5">
    <name type="scientific">Trypanosoma conorhini</name>
    <dbReference type="NCBI Taxonomy" id="83891"/>
    <lineage>
        <taxon>Eukaryota</taxon>
        <taxon>Discoba</taxon>
        <taxon>Euglenozoa</taxon>
        <taxon>Kinetoplastea</taxon>
        <taxon>Metakinetoplastina</taxon>
        <taxon>Trypanosomatida</taxon>
        <taxon>Trypanosomatidae</taxon>
        <taxon>Trypanosoma</taxon>
    </lineage>
</organism>
<dbReference type="GO" id="GO:0005737">
    <property type="term" value="C:cytoplasm"/>
    <property type="evidence" value="ECO:0007669"/>
    <property type="project" value="TreeGrafter"/>
</dbReference>
<dbReference type="Proteomes" id="UP000284403">
    <property type="component" value="Unassembled WGS sequence"/>
</dbReference>
<protein>
    <recommendedName>
        <fullName evidence="6">PUB domain-containing protein</fullName>
    </recommendedName>
</protein>
<accession>A0A3R7N321</accession>
<feature type="compositionally biased region" description="Basic and acidic residues" evidence="1">
    <location>
        <begin position="327"/>
        <end position="341"/>
    </location>
</feature>
<dbReference type="GeneID" id="40319280"/>
<dbReference type="CDD" id="cd09212">
    <property type="entry name" value="PUB"/>
    <property type="match status" value="2"/>
</dbReference>
<dbReference type="SMART" id="SM00580">
    <property type="entry name" value="PUG"/>
    <property type="match status" value="2"/>
</dbReference>
<dbReference type="InterPro" id="IPR036339">
    <property type="entry name" value="PUB-like_dom_sf"/>
</dbReference>
<evidence type="ECO:0000256" key="1">
    <source>
        <dbReference type="SAM" id="MobiDB-lite"/>
    </source>
</evidence>
<keyword evidence="5" id="KW-1185">Reference proteome</keyword>
<feature type="domain" description="SHOCT" evidence="3">
    <location>
        <begin position="6"/>
        <end position="30"/>
    </location>
</feature>
<dbReference type="Gene3D" id="1.20.58.2190">
    <property type="match status" value="2"/>
</dbReference>
<dbReference type="OrthoDB" id="336240at2759"/>
<dbReference type="PANTHER" id="PTHR23153">
    <property type="entry name" value="UBX-RELATED"/>
    <property type="match status" value="1"/>
</dbReference>
<comment type="caution">
    <text evidence="4">The sequence shown here is derived from an EMBL/GenBank/DDBJ whole genome shotgun (WGS) entry which is preliminary data.</text>
</comment>
<name>A0A3R7N321_9TRYP</name>
<feature type="region of interest" description="Disordered" evidence="1">
    <location>
        <begin position="327"/>
        <end position="366"/>
    </location>
</feature>
<dbReference type="InterPro" id="IPR018649">
    <property type="entry name" value="SHOCT"/>
</dbReference>
<reference evidence="4 5" key="1">
    <citation type="journal article" date="2018" name="BMC Genomics">
        <title>Genomic comparison of Trypanosoma conorhini and Trypanosoma rangeli to Trypanosoma cruzi strains of high and low virulence.</title>
        <authorList>
            <person name="Bradwell K.R."/>
            <person name="Koparde V.N."/>
            <person name="Matveyev A.V."/>
            <person name="Serrano M.G."/>
            <person name="Alves J.M."/>
            <person name="Parikh H."/>
            <person name="Huang B."/>
            <person name="Lee V."/>
            <person name="Espinosa-Alvarez O."/>
            <person name="Ortiz P.A."/>
            <person name="Costa-Martins A.G."/>
            <person name="Teixeira M.M."/>
            <person name="Buck G.A."/>
        </authorList>
    </citation>
    <scope>NUCLEOTIDE SEQUENCE [LARGE SCALE GENOMIC DNA]</scope>
    <source>
        <strain evidence="4 5">025E</strain>
    </source>
</reference>
<evidence type="ECO:0000259" key="3">
    <source>
        <dbReference type="Pfam" id="PF09851"/>
    </source>
</evidence>
<dbReference type="EMBL" id="MKKU01000334">
    <property type="protein sequence ID" value="RNF15223.1"/>
    <property type="molecule type" value="Genomic_DNA"/>
</dbReference>
<sequence length="387" mass="42644">MASLSEEIRRLSELFASGLLSEEEFRAAKDVTIKSYAPPAAAAPQVDEVGEHGWEAEAHTRFPHVNISEFGGEFAGQAQREKAYAVLETILRNLIQFPDEEKYRRLRLSNAVLHSQLFSVPGVMGFLQSVGFARRSSDVAEEGDSLQLPGPPGLPLLEEGLGAVAFLRSRDREALARNRDCMRLRRSLGLELRRERCEKAKAVGELRSYIEREFCSDDGGDGLYSSQVNLEKLETILANVLRCPAEAKYRRLRLSNPAVCAAVLQQRGGLEVLVECAGGEVVEEGGEEFLLLREGAVTEAKLRCALQAVAGARAAVREMQAGMDRQAREEAREAVRREARRELRRRCPPQCPGRAGEGAGTQPGRRVRVAEALRYLMGKGGAEEDEG</sequence>
<evidence type="ECO:0000313" key="4">
    <source>
        <dbReference type="EMBL" id="RNF15223.1"/>
    </source>
</evidence>
<evidence type="ECO:0000313" key="5">
    <source>
        <dbReference type="Proteomes" id="UP000284403"/>
    </source>
</evidence>
<dbReference type="Pfam" id="PF09851">
    <property type="entry name" value="SHOCT"/>
    <property type="match status" value="1"/>
</dbReference>
<dbReference type="InterPro" id="IPR018997">
    <property type="entry name" value="PUB_domain"/>
</dbReference>
<dbReference type="AlphaFoldDB" id="A0A3R7N321"/>
<feature type="domain" description="PUB" evidence="2">
    <location>
        <begin position="79"/>
        <end position="147"/>
    </location>
</feature>
<evidence type="ECO:0000259" key="2">
    <source>
        <dbReference type="Pfam" id="PF09409"/>
    </source>
</evidence>
<proteinExistence type="predicted"/>